<dbReference type="InterPro" id="IPR001647">
    <property type="entry name" value="HTH_TetR"/>
</dbReference>
<dbReference type="Gene3D" id="1.10.357.10">
    <property type="entry name" value="Tetracycline Repressor, domain 2"/>
    <property type="match status" value="1"/>
</dbReference>
<evidence type="ECO:0000259" key="5">
    <source>
        <dbReference type="PROSITE" id="PS50977"/>
    </source>
</evidence>
<dbReference type="PANTHER" id="PTHR47506">
    <property type="entry name" value="TRANSCRIPTIONAL REGULATORY PROTEIN"/>
    <property type="match status" value="1"/>
</dbReference>
<gene>
    <name evidence="6" type="ORF">IBL26_00205</name>
</gene>
<keyword evidence="3" id="KW-0804">Transcription</keyword>
<comment type="caution">
    <text evidence="6">The sequence shown here is derived from an EMBL/GenBank/DDBJ whole genome shotgun (WGS) entry which is preliminary data.</text>
</comment>
<dbReference type="InterPro" id="IPR009057">
    <property type="entry name" value="Homeodomain-like_sf"/>
</dbReference>
<dbReference type="RefSeq" id="WP_187782603.1">
    <property type="nucleotide sequence ID" value="NZ_JACTVA010000001.1"/>
</dbReference>
<sequence length="205" mass="22735">MPRTGRPRGFDRDQAVEAAMELFWEHGYEPTSLSQLKACMGGISSASFYAAFGSKEALFQEGLARYLATHGQVMAPLHDPSLKPREAVEQALRRSARMQSGRDHPLGCFVTLSATNCSPENRHLRALVQQERERNRTALADCIQRAVDRGELQAKTDTAGLTTLFNTFLLGISLEARDGTELEKLDAAASQLMRMWDALAEPERP</sequence>
<keyword evidence="2 4" id="KW-0238">DNA-binding</keyword>
<dbReference type="Gene3D" id="1.10.10.60">
    <property type="entry name" value="Homeodomain-like"/>
    <property type="match status" value="1"/>
</dbReference>
<dbReference type="Pfam" id="PF16925">
    <property type="entry name" value="TetR_C_13"/>
    <property type="match status" value="1"/>
</dbReference>
<reference evidence="6 7" key="1">
    <citation type="journal article" date="2013" name="Int. J. Syst. Evol. Microbiol.">
        <title>Roseomonas aerophila sp. nov., isolated from air.</title>
        <authorList>
            <person name="Kim S.J."/>
            <person name="Weon H.Y."/>
            <person name="Ahn J.H."/>
            <person name="Hong S.B."/>
            <person name="Seok S.J."/>
            <person name="Whang K.S."/>
            <person name="Kwon S.W."/>
        </authorList>
    </citation>
    <scope>NUCLEOTIDE SEQUENCE [LARGE SCALE GENOMIC DNA]</scope>
    <source>
        <strain evidence="6 7">NBRC 108923</strain>
    </source>
</reference>
<dbReference type="SUPFAM" id="SSF48498">
    <property type="entry name" value="Tetracyclin repressor-like, C-terminal domain"/>
    <property type="match status" value="1"/>
</dbReference>
<dbReference type="Pfam" id="PF00440">
    <property type="entry name" value="TetR_N"/>
    <property type="match status" value="1"/>
</dbReference>
<feature type="domain" description="HTH tetR-type" evidence="5">
    <location>
        <begin position="9"/>
        <end position="70"/>
    </location>
</feature>
<evidence type="ECO:0000256" key="3">
    <source>
        <dbReference type="ARBA" id="ARBA00023163"/>
    </source>
</evidence>
<accession>A0ABR7RFM5</accession>
<dbReference type="PROSITE" id="PS50977">
    <property type="entry name" value="HTH_TETR_2"/>
    <property type="match status" value="1"/>
</dbReference>
<dbReference type="InterPro" id="IPR011075">
    <property type="entry name" value="TetR_C"/>
</dbReference>
<keyword evidence="1" id="KW-0805">Transcription regulation</keyword>
<keyword evidence="7" id="KW-1185">Reference proteome</keyword>
<dbReference type="PANTHER" id="PTHR47506:SF1">
    <property type="entry name" value="HTH-TYPE TRANSCRIPTIONAL REGULATOR YJDC"/>
    <property type="match status" value="1"/>
</dbReference>
<dbReference type="EMBL" id="JACTVA010000001">
    <property type="protein sequence ID" value="MBC9205238.1"/>
    <property type="molecule type" value="Genomic_DNA"/>
</dbReference>
<evidence type="ECO:0000313" key="6">
    <source>
        <dbReference type="EMBL" id="MBC9205238.1"/>
    </source>
</evidence>
<dbReference type="Proteomes" id="UP000626026">
    <property type="component" value="Unassembled WGS sequence"/>
</dbReference>
<dbReference type="SUPFAM" id="SSF46689">
    <property type="entry name" value="Homeodomain-like"/>
    <property type="match status" value="1"/>
</dbReference>
<evidence type="ECO:0000256" key="1">
    <source>
        <dbReference type="ARBA" id="ARBA00023015"/>
    </source>
</evidence>
<dbReference type="InterPro" id="IPR036271">
    <property type="entry name" value="Tet_transcr_reg_TetR-rel_C_sf"/>
</dbReference>
<proteinExistence type="predicted"/>
<evidence type="ECO:0000256" key="4">
    <source>
        <dbReference type="PROSITE-ProRule" id="PRU00335"/>
    </source>
</evidence>
<organism evidence="6 7">
    <name type="scientific">Teichococcus aerophilus</name>
    <dbReference type="NCBI Taxonomy" id="1224513"/>
    <lineage>
        <taxon>Bacteria</taxon>
        <taxon>Pseudomonadati</taxon>
        <taxon>Pseudomonadota</taxon>
        <taxon>Alphaproteobacteria</taxon>
        <taxon>Acetobacterales</taxon>
        <taxon>Roseomonadaceae</taxon>
        <taxon>Roseomonas</taxon>
    </lineage>
</organism>
<evidence type="ECO:0000256" key="2">
    <source>
        <dbReference type="ARBA" id="ARBA00023125"/>
    </source>
</evidence>
<name>A0ABR7RFM5_9PROT</name>
<evidence type="ECO:0000313" key="7">
    <source>
        <dbReference type="Proteomes" id="UP000626026"/>
    </source>
</evidence>
<feature type="DNA-binding region" description="H-T-H motif" evidence="4">
    <location>
        <begin position="33"/>
        <end position="52"/>
    </location>
</feature>
<protein>
    <submittedName>
        <fullName evidence="6">TetR/AcrR family transcriptional regulator</fullName>
    </submittedName>
</protein>